<reference evidence="2 3" key="1">
    <citation type="submission" date="2014-05" db="EMBL/GenBank/DDBJ databases">
        <title>Methylome analysis of the phasevarions of Haemophilus influenzae.</title>
        <authorList>
            <person name="Atack J.M."/>
            <person name="Fox K.L."/>
            <person name="Power P.M."/>
            <person name="Clark T."/>
            <person name="Jurcisek J."/>
            <person name="Korlach J."/>
            <person name="Bakaletz L.O."/>
            <person name="Jennings M.P."/>
        </authorList>
    </citation>
    <scope>NUCLEOTIDE SEQUENCE [LARGE SCALE GENOMIC DNA]</scope>
    <source>
        <strain evidence="2 3">1209</strain>
    </source>
</reference>
<organism evidence="2 3">
    <name type="scientific">Haemophilus influenzae</name>
    <dbReference type="NCBI Taxonomy" id="727"/>
    <lineage>
        <taxon>Bacteria</taxon>
        <taxon>Pseudomonadati</taxon>
        <taxon>Pseudomonadota</taxon>
        <taxon>Gammaproteobacteria</taxon>
        <taxon>Pasteurellales</taxon>
        <taxon>Pasteurellaceae</taxon>
        <taxon>Haemophilus</taxon>
    </lineage>
</organism>
<accession>A0A158SYN4</accession>
<keyword evidence="1" id="KW-1133">Transmembrane helix</keyword>
<evidence type="ECO:0000313" key="2">
    <source>
        <dbReference type="EMBL" id="KIS35978.1"/>
    </source>
</evidence>
<proteinExistence type="predicted"/>
<evidence type="ECO:0000313" key="3">
    <source>
        <dbReference type="Proteomes" id="UP000050700"/>
    </source>
</evidence>
<feature type="transmembrane region" description="Helical" evidence="1">
    <location>
        <begin position="24"/>
        <end position="48"/>
    </location>
</feature>
<name>A0A158SYN4_HAEIF</name>
<dbReference type="EMBL" id="JMQP01000002">
    <property type="protein sequence ID" value="KIS35978.1"/>
    <property type="molecule type" value="Genomic_DNA"/>
</dbReference>
<keyword evidence="1" id="KW-0812">Transmembrane</keyword>
<gene>
    <name evidence="2" type="ORF">NTHI1209_01601</name>
</gene>
<protein>
    <submittedName>
        <fullName evidence="2">Uncharacterized protein</fullName>
    </submittedName>
</protein>
<evidence type="ECO:0000256" key="1">
    <source>
        <dbReference type="SAM" id="Phobius"/>
    </source>
</evidence>
<dbReference type="AlphaFoldDB" id="A0A158SYN4"/>
<comment type="caution">
    <text evidence="2">The sequence shown here is derived from an EMBL/GenBank/DDBJ whole genome shotgun (WGS) entry which is preliminary data.</text>
</comment>
<sequence>MILNINYILLLYVVKNNIKMNRTLICTLMSKLICLVLGCRSFILIYLYDS</sequence>
<keyword evidence="1" id="KW-0472">Membrane</keyword>
<dbReference type="Proteomes" id="UP000050700">
    <property type="component" value="Unassembled WGS sequence"/>
</dbReference>